<evidence type="ECO:0000313" key="3">
    <source>
        <dbReference type="Proteomes" id="UP000091857"/>
    </source>
</evidence>
<organism evidence="2 3">
    <name type="scientific">Manihot esculenta</name>
    <name type="common">Cassava</name>
    <name type="synonym">Jatropha manihot</name>
    <dbReference type="NCBI Taxonomy" id="3983"/>
    <lineage>
        <taxon>Eukaryota</taxon>
        <taxon>Viridiplantae</taxon>
        <taxon>Streptophyta</taxon>
        <taxon>Embryophyta</taxon>
        <taxon>Tracheophyta</taxon>
        <taxon>Spermatophyta</taxon>
        <taxon>Magnoliopsida</taxon>
        <taxon>eudicotyledons</taxon>
        <taxon>Gunneridae</taxon>
        <taxon>Pentapetalae</taxon>
        <taxon>rosids</taxon>
        <taxon>fabids</taxon>
        <taxon>Malpighiales</taxon>
        <taxon>Euphorbiaceae</taxon>
        <taxon>Crotonoideae</taxon>
        <taxon>Manihoteae</taxon>
        <taxon>Manihot</taxon>
    </lineage>
</organism>
<name>A0A251J5X2_MANES</name>
<accession>A0A251J5X2</accession>
<feature type="compositionally biased region" description="Basic and acidic residues" evidence="1">
    <location>
        <begin position="32"/>
        <end position="41"/>
    </location>
</feature>
<dbReference type="STRING" id="3983.A0A251J5X2"/>
<proteinExistence type="predicted"/>
<feature type="compositionally biased region" description="Low complexity" evidence="1">
    <location>
        <begin position="19"/>
        <end position="29"/>
    </location>
</feature>
<dbReference type="AlphaFoldDB" id="A0A251J5X2"/>
<dbReference type="EMBL" id="CM004401">
    <property type="protein sequence ID" value="OAY29080.1"/>
    <property type="molecule type" value="Genomic_DNA"/>
</dbReference>
<feature type="compositionally biased region" description="Polar residues" evidence="1">
    <location>
        <begin position="305"/>
        <end position="336"/>
    </location>
</feature>
<feature type="compositionally biased region" description="Basic and acidic residues" evidence="1">
    <location>
        <begin position="107"/>
        <end position="140"/>
    </location>
</feature>
<dbReference type="PANTHER" id="PTHR37187">
    <property type="entry name" value="EXPRESSED PROTEIN"/>
    <property type="match status" value="1"/>
</dbReference>
<keyword evidence="3" id="KW-1185">Reference proteome</keyword>
<evidence type="ECO:0000256" key="1">
    <source>
        <dbReference type="SAM" id="MobiDB-lite"/>
    </source>
</evidence>
<feature type="compositionally biased region" description="Basic residues" evidence="1">
    <location>
        <begin position="1"/>
        <end position="15"/>
    </location>
</feature>
<protein>
    <submittedName>
        <fullName evidence="2">Uncharacterized protein</fullName>
    </submittedName>
</protein>
<dbReference type="OrthoDB" id="1930727at2759"/>
<gene>
    <name evidence="2" type="ORF">MANES_15G116600</name>
</gene>
<dbReference type="Gramene" id="Manes.15G116600.2.v8.1">
    <property type="protein sequence ID" value="Manes.15G116600.2.v8.1.CDS"/>
    <property type="gene ID" value="Manes.15G116600.v8.1"/>
</dbReference>
<feature type="region of interest" description="Disordered" evidence="1">
    <location>
        <begin position="305"/>
        <end position="342"/>
    </location>
</feature>
<dbReference type="Proteomes" id="UP000091857">
    <property type="component" value="Chromosome 15"/>
</dbReference>
<feature type="region of interest" description="Disordered" evidence="1">
    <location>
        <begin position="1"/>
        <end position="151"/>
    </location>
</feature>
<dbReference type="EMBL" id="CM004401">
    <property type="protein sequence ID" value="OAY29082.1"/>
    <property type="molecule type" value="Genomic_DNA"/>
</dbReference>
<evidence type="ECO:0000313" key="2">
    <source>
        <dbReference type="EMBL" id="OAY29082.1"/>
    </source>
</evidence>
<dbReference type="OMA" id="TMVENPQ"/>
<dbReference type="PANTHER" id="PTHR37187:SF19">
    <property type="entry name" value="(RAPE) HYPOTHETICAL PROTEIN"/>
    <property type="match status" value="1"/>
</dbReference>
<sequence>MPSGAKKRKAAKKKKEQQSNNSSSVDNSSPRGRNDDPKSQDESDGGEVGSPASQEHHSEQNPFNEENEESDKKDSSFASGCTPVEGVTKDAEGSQKVGVEDNTAVTIERELNPEQYMESKDISVEHVESAKDSHDGDDKSSSNSSDGESRVFDIKWKEEANSASSNVEKAFPEEVTQIFEIGQTLEEAAGNLVAKTVPTGLVTPVLPMYEVAKHVMEGAEVENSEVLDVVELGLKENEDKFLLQSSDVVSALVPEKNKDNFFPVLDKNVGPSTDVICSTANGNEYKTLTLSGAYSAETSLYAENVNDSGNSNGTVIANEPTTKMSKSSGNYTSETSNDADKAKDTEISRYTESQPLVPPAPQVSQRTSWMSCCGLFEVFTVSNR</sequence>
<reference evidence="2 3" key="1">
    <citation type="submission" date="2016-02" db="EMBL/GenBank/DDBJ databases">
        <title>WGS assembly of Manihot esculenta.</title>
        <authorList>
            <person name="Bredeson J.V."/>
            <person name="Prochnik S.E."/>
            <person name="Lyons J.B."/>
            <person name="Schmutz J."/>
            <person name="Grimwood J."/>
            <person name="Vrebalov J."/>
            <person name="Bart R.S."/>
            <person name="Amuge T."/>
            <person name="Ferguson M.E."/>
            <person name="Green R."/>
            <person name="Putnam N."/>
            <person name="Stites J."/>
            <person name="Rounsley S."/>
            <person name="Rokhsar D.S."/>
        </authorList>
    </citation>
    <scope>NUCLEOTIDE SEQUENCE [LARGE SCALE GENOMIC DNA]</scope>
    <source>
        <strain evidence="3">cv. AM560-2</strain>
        <tissue evidence="2">Leaf</tissue>
    </source>
</reference>